<sequence length="104" mass="11076">MRLRNGIGFGASVAERVQEGKRGGVYLQGVQGWKPVDRRVQDSPSEGLTPNDFGKDNAKLLERGYAFECVPLSSAGRLRTGGRSAQGAGANSTVGNLVRRGRTT</sequence>
<organism evidence="2 3">
    <name type="scientific">Kribbella karoonensis</name>
    <dbReference type="NCBI Taxonomy" id="324851"/>
    <lineage>
        <taxon>Bacteria</taxon>
        <taxon>Bacillati</taxon>
        <taxon>Actinomycetota</taxon>
        <taxon>Actinomycetes</taxon>
        <taxon>Propionibacteriales</taxon>
        <taxon>Kribbellaceae</taxon>
        <taxon>Kribbella</taxon>
    </lineage>
</organism>
<proteinExistence type="predicted"/>
<gene>
    <name evidence="2" type="ORF">GCM10009742_03850</name>
</gene>
<dbReference type="Proteomes" id="UP001500190">
    <property type="component" value="Unassembled WGS sequence"/>
</dbReference>
<accession>A0ABN2CXV3</accession>
<name>A0ABN2CXV3_9ACTN</name>
<evidence type="ECO:0000256" key="1">
    <source>
        <dbReference type="SAM" id="MobiDB-lite"/>
    </source>
</evidence>
<dbReference type="EMBL" id="BAAAND010000001">
    <property type="protein sequence ID" value="GAA1565783.1"/>
    <property type="molecule type" value="Genomic_DNA"/>
</dbReference>
<evidence type="ECO:0000313" key="3">
    <source>
        <dbReference type="Proteomes" id="UP001500190"/>
    </source>
</evidence>
<protein>
    <submittedName>
        <fullName evidence="2">Uncharacterized protein</fullName>
    </submittedName>
</protein>
<comment type="caution">
    <text evidence="2">The sequence shown here is derived from an EMBL/GenBank/DDBJ whole genome shotgun (WGS) entry which is preliminary data.</text>
</comment>
<evidence type="ECO:0000313" key="2">
    <source>
        <dbReference type="EMBL" id="GAA1565783.1"/>
    </source>
</evidence>
<feature type="region of interest" description="Disordered" evidence="1">
    <location>
        <begin position="78"/>
        <end position="104"/>
    </location>
</feature>
<reference evidence="2 3" key="1">
    <citation type="journal article" date="2019" name="Int. J. Syst. Evol. Microbiol.">
        <title>The Global Catalogue of Microorganisms (GCM) 10K type strain sequencing project: providing services to taxonomists for standard genome sequencing and annotation.</title>
        <authorList>
            <consortium name="The Broad Institute Genomics Platform"/>
            <consortium name="The Broad Institute Genome Sequencing Center for Infectious Disease"/>
            <person name="Wu L."/>
            <person name="Ma J."/>
        </authorList>
    </citation>
    <scope>NUCLEOTIDE SEQUENCE [LARGE SCALE GENOMIC DNA]</scope>
    <source>
        <strain evidence="2 3">JCM 14304</strain>
    </source>
</reference>
<keyword evidence="3" id="KW-1185">Reference proteome</keyword>